<dbReference type="AlphaFoldDB" id="A0AA40ADF8"/>
<accession>A0AA40ADF8</accession>
<protein>
    <recommendedName>
        <fullName evidence="1">DUF1996 domain-containing protein</fullName>
    </recommendedName>
</protein>
<dbReference type="Proteomes" id="UP001172101">
    <property type="component" value="Unassembled WGS sequence"/>
</dbReference>
<organism evidence="2 3">
    <name type="scientific">Lasiosphaeria miniovina</name>
    <dbReference type="NCBI Taxonomy" id="1954250"/>
    <lineage>
        <taxon>Eukaryota</taxon>
        <taxon>Fungi</taxon>
        <taxon>Dikarya</taxon>
        <taxon>Ascomycota</taxon>
        <taxon>Pezizomycotina</taxon>
        <taxon>Sordariomycetes</taxon>
        <taxon>Sordariomycetidae</taxon>
        <taxon>Sordariales</taxon>
        <taxon>Lasiosphaeriaceae</taxon>
        <taxon>Lasiosphaeria</taxon>
    </lineage>
</organism>
<evidence type="ECO:0000313" key="2">
    <source>
        <dbReference type="EMBL" id="KAK0713653.1"/>
    </source>
</evidence>
<dbReference type="EMBL" id="JAUIRO010000005">
    <property type="protein sequence ID" value="KAK0713653.1"/>
    <property type="molecule type" value="Genomic_DNA"/>
</dbReference>
<name>A0AA40ADF8_9PEZI</name>
<dbReference type="RefSeq" id="XP_060294976.1">
    <property type="nucleotide sequence ID" value="XM_060442356.1"/>
</dbReference>
<reference evidence="2" key="1">
    <citation type="submission" date="2023-06" db="EMBL/GenBank/DDBJ databases">
        <title>Genome-scale phylogeny and comparative genomics of the fungal order Sordariales.</title>
        <authorList>
            <consortium name="Lawrence Berkeley National Laboratory"/>
            <person name="Hensen N."/>
            <person name="Bonometti L."/>
            <person name="Westerberg I."/>
            <person name="Brannstrom I.O."/>
            <person name="Guillou S."/>
            <person name="Cros-Aarteil S."/>
            <person name="Calhoun S."/>
            <person name="Haridas S."/>
            <person name="Kuo A."/>
            <person name="Mondo S."/>
            <person name="Pangilinan J."/>
            <person name="Riley R."/>
            <person name="LaButti K."/>
            <person name="Andreopoulos B."/>
            <person name="Lipzen A."/>
            <person name="Chen C."/>
            <person name="Yanf M."/>
            <person name="Daum C."/>
            <person name="Ng V."/>
            <person name="Clum A."/>
            <person name="Steindorff A."/>
            <person name="Ohm R."/>
            <person name="Martin F."/>
            <person name="Silar P."/>
            <person name="Natvig D."/>
            <person name="Lalanne C."/>
            <person name="Gautier V."/>
            <person name="Ament-velasquez S.L."/>
            <person name="Kruys A."/>
            <person name="Hutchinson M.I."/>
            <person name="Powell A.J."/>
            <person name="Barry K."/>
            <person name="Miller A.N."/>
            <person name="Grigoriev I.V."/>
            <person name="Debuchy R."/>
            <person name="Gladieux P."/>
            <person name="Thoren M.H."/>
            <person name="Johannesson H."/>
        </authorList>
    </citation>
    <scope>NUCLEOTIDE SEQUENCE</scope>
    <source>
        <strain evidence="2">SMH2392-1A</strain>
    </source>
</reference>
<dbReference type="PANTHER" id="PTHR43662:SF3">
    <property type="entry name" value="DOMAIN PROTEIN, PUTATIVE (AFU_ORTHOLOGUE AFUA_6G11970)-RELATED"/>
    <property type="match status" value="1"/>
</dbReference>
<evidence type="ECO:0000259" key="1">
    <source>
        <dbReference type="Pfam" id="PF09362"/>
    </source>
</evidence>
<dbReference type="Pfam" id="PF09362">
    <property type="entry name" value="DUF1996"/>
    <property type="match status" value="1"/>
</dbReference>
<gene>
    <name evidence="2" type="ORF">B0T26DRAFT_718024</name>
</gene>
<dbReference type="InterPro" id="IPR018535">
    <property type="entry name" value="DUF1996"/>
</dbReference>
<dbReference type="GeneID" id="85325626"/>
<comment type="caution">
    <text evidence="2">The sequence shown here is derived from an EMBL/GenBank/DDBJ whole genome shotgun (WGS) entry which is preliminary data.</text>
</comment>
<keyword evidence="3" id="KW-1185">Reference proteome</keyword>
<sequence length="286" mass="31773">MDPSLNMSAEATCTTCTFTEDFSNYWTAVLFFRHRNGSFHRVPLMENLGLEGQRGGMTVYYTAPYDKKTRVTAFRPGFRMLVGDPMYRRPSPDADEFKSIAFRCFTTPWGPAPANSEIGGVYDTRAFPAVPCPYGLRINNFFPTCWDGVNVDSPDHKSHVAYPATGTFETEGACPPSHPVRLPQILYETIWNTSAFNDVSTWPADGSQPFVFSTGDETGYGWHGDYLFGWKGDALQRAMDEYCGVDCPGLAKQSIKQANQCTKAPVVAEQIDGWLPTLPGNPPLSR</sequence>
<proteinExistence type="predicted"/>
<evidence type="ECO:0000313" key="3">
    <source>
        <dbReference type="Proteomes" id="UP001172101"/>
    </source>
</evidence>
<feature type="domain" description="DUF1996" evidence="1">
    <location>
        <begin position="9"/>
        <end position="230"/>
    </location>
</feature>
<dbReference type="PANTHER" id="PTHR43662">
    <property type="match status" value="1"/>
</dbReference>